<evidence type="ECO:0000313" key="4">
    <source>
        <dbReference type="Proteomes" id="UP000887226"/>
    </source>
</evidence>
<reference evidence="3" key="1">
    <citation type="journal article" date="2021" name="IMA Fungus">
        <title>Genomic characterization of three marine fungi, including Emericellopsis atlantica sp. nov. with signatures of a generalist lifestyle and marine biomass degradation.</title>
        <authorList>
            <person name="Hagestad O.C."/>
            <person name="Hou L."/>
            <person name="Andersen J.H."/>
            <person name="Hansen E.H."/>
            <person name="Altermark B."/>
            <person name="Li C."/>
            <person name="Kuhnert E."/>
            <person name="Cox R.J."/>
            <person name="Crous P.W."/>
            <person name="Spatafora J.W."/>
            <person name="Lail K."/>
            <person name="Amirebrahimi M."/>
            <person name="Lipzen A."/>
            <person name="Pangilinan J."/>
            <person name="Andreopoulos W."/>
            <person name="Hayes R.D."/>
            <person name="Ng V."/>
            <person name="Grigoriev I.V."/>
            <person name="Jackson S.A."/>
            <person name="Sutton T.D.S."/>
            <person name="Dobson A.D.W."/>
            <person name="Rama T."/>
        </authorList>
    </citation>
    <scope>NUCLEOTIDE SEQUENCE</scope>
    <source>
        <strain evidence="3">TRa3180A</strain>
    </source>
</reference>
<dbReference type="InterPro" id="IPR011257">
    <property type="entry name" value="DNA_glycosylase"/>
</dbReference>
<keyword evidence="4" id="KW-1185">Reference proteome</keyword>
<feature type="compositionally biased region" description="Basic and acidic residues" evidence="1">
    <location>
        <begin position="1"/>
        <end position="12"/>
    </location>
</feature>
<dbReference type="SMART" id="SM00478">
    <property type="entry name" value="ENDO3c"/>
    <property type="match status" value="1"/>
</dbReference>
<dbReference type="Gene3D" id="1.10.340.30">
    <property type="entry name" value="Hypothetical protein, domain 2"/>
    <property type="match status" value="1"/>
</dbReference>
<feature type="compositionally biased region" description="Basic residues" evidence="1">
    <location>
        <begin position="543"/>
        <end position="552"/>
    </location>
</feature>
<protein>
    <submittedName>
        <fullName evidence="3">DNA glycosylase</fullName>
    </submittedName>
</protein>
<dbReference type="InterPro" id="IPR003265">
    <property type="entry name" value="HhH-GPD_domain"/>
</dbReference>
<dbReference type="Pfam" id="PF00730">
    <property type="entry name" value="HhH-GPD"/>
    <property type="match status" value="1"/>
</dbReference>
<sequence>MRTRSSKKEEVNQPKVASPSPPTTPVLDDAELSDAESITLKVGTSTQLIECDHDLPHGVGKKEEVHEDSFVDRVKDAANSLPESGKLKKGAVGRTFKPVSHGEQKVPCDLHGLSKLVDQLLEDHKNDYLDPKPDKKKISYGLTPGTTPFPKHIAPSPEQCEEVNRLLSGLHGSYEAPEVIPAPSLLVTGCGEVPDPIDAVLRTLLSATTSAKNSNTALAGLKTTYGLQDYGKGIGSIRWNGVRQDSLENIEAAIKRGGLAHVKAISLKKVTNQVYLDNLNKVKKLIEETFANDSKNNVTTLMNLEITDLLENPLTLEWLYSMTTDEIMTYLTGLPGVGVKTAACVLLFNFKRPCYAVDTHVFRFSKWLGWVPKSAKVNQTFSHLEVRIPDHLKYSLHQVFLRHGKSCARCSGRTKQGGKLWDECECPIDHLVDRYKDEKSPVNGGMRKKQKTNNNLGDESGDSEAPTPVNKGSAQKRKQAQDQSNADFEDIEVTDPTPSGKEHAKKLQRIGRNSDAKVAASPPAAEESEGNSEIEPVRQTRASARKPLAKSA</sequence>
<dbReference type="GO" id="GO:0006285">
    <property type="term" value="P:base-excision repair, AP site formation"/>
    <property type="evidence" value="ECO:0007669"/>
    <property type="project" value="UniProtKB-ARBA"/>
</dbReference>
<dbReference type="CDD" id="cd00056">
    <property type="entry name" value="ENDO3c"/>
    <property type="match status" value="1"/>
</dbReference>
<dbReference type="GO" id="GO:0000702">
    <property type="term" value="F:oxidized base lesion DNA N-glycosylase activity"/>
    <property type="evidence" value="ECO:0007669"/>
    <property type="project" value="UniProtKB-ARBA"/>
</dbReference>
<evidence type="ECO:0000259" key="2">
    <source>
        <dbReference type="SMART" id="SM00478"/>
    </source>
</evidence>
<accession>A0A9P7YYS9</accession>
<dbReference type="Gene3D" id="1.10.1670.10">
    <property type="entry name" value="Helix-hairpin-Helix base-excision DNA repair enzymes (C-terminal)"/>
    <property type="match status" value="1"/>
</dbReference>
<name>A0A9P7YYS9_9HELO</name>
<organism evidence="3 4">
    <name type="scientific">Calycina marina</name>
    <dbReference type="NCBI Taxonomy" id="1763456"/>
    <lineage>
        <taxon>Eukaryota</taxon>
        <taxon>Fungi</taxon>
        <taxon>Dikarya</taxon>
        <taxon>Ascomycota</taxon>
        <taxon>Pezizomycotina</taxon>
        <taxon>Leotiomycetes</taxon>
        <taxon>Helotiales</taxon>
        <taxon>Pezizellaceae</taxon>
        <taxon>Calycina</taxon>
    </lineage>
</organism>
<evidence type="ECO:0000256" key="1">
    <source>
        <dbReference type="SAM" id="MobiDB-lite"/>
    </source>
</evidence>
<feature type="region of interest" description="Disordered" evidence="1">
    <location>
        <begin position="437"/>
        <end position="552"/>
    </location>
</feature>
<dbReference type="AlphaFoldDB" id="A0A9P7YYS9"/>
<dbReference type="EMBL" id="MU254184">
    <property type="protein sequence ID" value="KAG9241608.1"/>
    <property type="molecule type" value="Genomic_DNA"/>
</dbReference>
<feature type="region of interest" description="Disordered" evidence="1">
    <location>
        <begin position="1"/>
        <end position="28"/>
    </location>
</feature>
<evidence type="ECO:0000313" key="3">
    <source>
        <dbReference type="EMBL" id="KAG9241608.1"/>
    </source>
</evidence>
<gene>
    <name evidence="3" type="ORF">BJ878DRAFT_466027</name>
</gene>
<comment type="caution">
    <text evidence="3">The sequence shown here is derived from an EMBL/GenBank/DDBJ whole genome shotgun (WGS) entry which is preliminary data.</text>
</comment>
<dbReference type="SUPFAM" id="SSF48150">
    <property type="entry name" value="DNA-glycosylase"/>
    <property type="match status" value="1"/>
</dbReference>
<proteinExistence type="predicted"/>
<feature type="domain" description="HhH-GPD" evidence="2">
    <location>
        <begin position="205"/>
        <end position="406"/>
    </location>
</feature>
<dbReference type="OrthoDB" id="5607at2759"/>
<dbReference type="PANTHER" id="PTHR47203">
    <property type="match status" value="1"/>
</dbReference>
<dbReference type="Proteomes" id="UP000887226">
    <property type="component" value="Unassembled WGS sequence"/>
</dbReference>
<dbReference type="PANTHER" id="PTHR47203:SF1">
    <property type="entry name" value="HYPOTHETICAL BASE EXCISION DNA REPAIR PROTEIN (EUROFUNG)"/>
    <property type="match status" value="1"/>
</dbReference>
<dbReference type="InterPro" id="IPR023170">
    <property type="entry name" value="HhH_base_excis_C"/>
</dbReference>